<evidence type="ECO:0000256" key="1">
    <source>
        <dbReference type="SAM" id="MobiDB-lite"/>
    </source>
</evidence>
<evidence type="ECO:0000313" key="3">
    <source>
        <dbReference type="Proteomes" id="UP001251857"/>
    </source>
</evidence>
<dbReference type="Proteomes" id="UP001251857">
    <property type="component" value="Unassembled WGS sequence"/>
</dbReference>
<reference evidence="2 3" key="1">
    <citation type="submission" date="2023-09" db="EMBL/GenBank/DDBJ databases">
        <authorList>
            <person name="Rey-Velasco X."/>
        </authorList>
    </citation>
    <scope>NUCLEOTIDE SEQUENCE [LARGE SCALE GENOMIC DNA]</scope>
    <source>
        <strain evidence="2 3">W335</strain>
    </source>
</reference>
<proteinExistence type="predicted"/>
<dbReference type="RefSeq" id="WP_311652862.1">
    <property type="nucleotide sequence ID" value="NZ_JAVRIB010000007.1"/>
</dbReference>
<sequence length="221" mass="25448">MNQRKGDNRGMAPPATDPDAGPIRLTPDLLVARGHHRACYVDPRDRDHCIKVYHRPDPKDLKREQTAYRVLQRHGADWELLSRYFGEVTTNLGPGYVFELIRDHDGRVSRTLEHYLDPATHESLTAAELTPAMRALRRFLIDNRVISQEIAPRNLVFRRRADRGGDLLMIDDIGNRDYIPIRNHLAFMARNRIRLYWGRFEARLREGYGLDLGAISGPDSA</sequence>
<gene>
    <name evidence="2" type="ORF">RM532_08600</name>
</gene>
<protein>
    <submittedName>
        <fullName evidence="2">YrbL family protein</fullName>
    </submittedName>
</protein>
<feature type="region of interest" description="Disordered" evidence="1">
    <location>
        <begin position="1"/>
        <end position="24"/>
    </location>
</feature>
<dbReference type="EMBL" id="JAVRIB010000007">
    <property type="protein sequence ID" value="MDT0635019.1"/>
    <property type="molecule type" value="Genomic_DNA"/>
</dbReference>
<dbReference type="InterPro" id="IPR019647">
    <property type="entry name" value="PhoP_reg_network_YrbL"/>
</dbReference>
<dbReference type="Pfam" id="PF10707">
    <property type="entry name" value="YrbL-PhoP_reg"/>
    <property type="match status" value="1"/>
</dbReference>
<evidence type="ECO:0000313" key="2">
    <source>
        <dbReference type="EMBL" id="MDT0635019.1"/>
    </source>
</evidence>
<organism evidence="2 3">
    <name type="scientific">Spectribacter hydrogenoxidans</name>
    <dbReference type="NCBI Taxonomy" id="3075608"/>
    <lineage>
        <taxon>Bacteria</taxon>
        <taxon>Pseudomonadati</taxon>
        <taxon>Pseudomonadota</taxon>
        <taxon>Gammaproteobacteria</taxon>
        <taxon>Salinisphaerales</taxon>
        <taxon>Salinisphaeraceae</taxon>
        <taxon>Spectribacter</taxon>
    </lineage>
</organism>
<keyword evidence="3" id="KW-1185">Reference proteome</keyword>
<comment type="caution">
    <text evidence="2">The sequence shown here is derived from an EMBL/GenBank/DDBJ whole genome shotgun (WGS) entry which is preliminary data.</text>
</comment>
<name>A0ABU3C0E4_9GAMM</name>
<accession>A0ABU3C0E4</accession>